<sequence>MKATASLIAASFALGVTSPVGAAPSAQPGGCARHAPEAAMRSGVPIDLILRVMRAESGDNPRALSPKGAMGCMQIMPGTWRTVSAHYNLGSEPFDARRNMIGGAMYLAELISRYGMSGAIPAYNAGPGRYERYIAGTASLPAETIAYTARIRGSASVQIAMARPPRWQEASLFLQRSSPIETPPSNGERWDDDVPDNSNRLFPLPTH</sequence>
<keyword evidence="4" id="KW-0732">Signal</keyword>
<proteinExistence type="inferred from homology"/>
<feature type="chain" id="PRO_5032765829" evidence="4">
    <location>
        <begin position="23"/>
        <end position="207"/>
    </location>
</feature>
<gene>
    <name evidence="6" type="ORF">FHR23_003285</name>
</gene>
<accession>A0A840Z3M9</accession>
<dbReference type="Gene3D" id="1.10.530.10">
    <property type="match status" value="1"/>
</dbReference>
<dbReference type="EMBL" id="JACIJI010000012">
    <property type="protein sequence ID" value="MBB5720320.1"/>
    <property type="molecule type" value="Genomic_DNA"/>
</dbReference>
<feature type="region of interest" description="Disordered" evidence="3">
    <location>
        <begin position="178"/>
        <end position="207"/>
    </location>
</feature>
<dbReference type="InterPro" id="IPR023346">
    <property type="entry name" value="Lysozyme-like_dom_sf"/>
</dbReference>
<dbReference type="SUPFAM" id="SSF53955">
    <property type="entry name" value="Lysozyme-like"/>
    <property type="match status" value="1"/>
</dbReference>
<name>A0A840Z3M9_9SPHN</name>
<protein>
    <submittedName>
        <fullName evidence="6">Soluble lytic murein transglycosylase-like protein</fullName>
    </submittedName>
</protein>
<organism evidence="6 7">
    <name type="scientific">Stakelama sediminis</name>
    <dbReference type="NCBI Taxonomy" id="463200"/>
    <lineage>
        <taxon>Bacteria</taxon>
        <taxon>Pseudomonadati</taxon>
        <taxon>Pseudomonadota</taxon>
        <taxon>Alphaproteobacteria</taxon>
        <taxon>Sphingomonadales</taxon>
        <taxon>Sphingomonadaceae</taxon>
        <taxon>Stakelama</taxon>
    </lineage>
</organism>
<evidence type="ECO:0000256" key="3">
    <source>
        <dbReference type="SAM" id="MobiDB-lite"/>
    </source>
</evidence>
<evidence type="ECO:0000256" key="4">
    <source>
        <dbReference type="SAM" id="SignalP"/>
    </source>
</evidence>
<comment type="similarity">
    <text evidence="2">Belongs to the virb1 family.</text>
</comment>
<dbReference type="Proteomes" id="UP000554342">
    <property type="component" value="Unassembled WGS sequence"/>
</dbReference>
<dbReference type="PANTHER" id="PTHR37423:SF2">
    <property type="entry name" value="MEMBRANE-BOUND LYTIC MUREIN TRANSGLYCOSYLASE C"/>
    <property type="match status" value="1"/>
</dbReference>
<dbReference type="Pfam" id="PF01464">
    <property type="entry name" value="SLT"/>
    <property type="match status" value="1"/>
</dbReference>
<evidence type="ECO:0000259" key="5">
    <source>
        <dbReference type="Pfam" id="PF01464"/>
    </source>
</evidence>
<dbReference type="InterPro" id="IPR008258">
    <property type="entry name" value="Transglycosylase_SLT_dom_1"/>
</dbReference>
<keyword evidence="7" id="KW-1185">Reference proteome</keyword>
<evidence type="ECO:0000256" key="2">
    <source>
        <dbReference type="ARBA" id="ARBA00009387"/>
    </source>
</evidence>
<evidence type="ECO:0000313" key="7">
    <source>
        <dbReference type="Proteomes" id="UP000554342"/>
    </source>
</evidence>
<evidence type="ECO:0000313" key="6">
    <source>
        <dbReference type="EMBL" id="MBB5720320.1"/>
    </source>
</evidence>
<dbReference type="PANTHER" id="PTHR37423">
    <property type="entry name" value="SOLUBLE LYTIC MUREIN TRANSGLYCOSYLASE-RELATED"/>
    <property type="match status" value="1"/>
</dbReference>
<evidence type="ECO:0000256" key="1">
    <source>
        <dbReference type="ARBA" id="ARBA00007734"/>
    </source>
</evidence>
<dbReference type="CDD" id="cd00254">
    <property type="entry name" value="LT-like"/>
    <property type="match status" value="1"/>
</dbReference>
<dbReference type="RefSeq" id="WP_184006039.1">
    <property type="nucleotide sequence ID" value="NZ_BAABIF010000008.1"/>
</dbReference>
<comment type="similarity">
    <text evidence="1">Belongs to the transglycosylase Slt family.</text>
</comment>
<dbReference type="AlphaFoldDB" id="A0A840Z3M9"/>
<feature type="signal peptide" evidence="4">
    <location>
        <begin position="1"/>
        <end position="22"/>
    </location>
</feature>
<feature type="domain" description="Transglycosylase SLT" evidence="5">
    <location>
        <begin position="37"/>
        <end position="140"/>
    </location>
</feature>
<comment type="caution">
    <text evidence="6">The sequence shown here is derived from an EMBL/GenBank/DDBJ whole genome shotgun (WGS) entry which is preliminary data.</text>
</comment>
<reference evidence="6 7" key="1">
    <citation type="submission" date="2020-08" db="EMBL/GenBank/DDBJ databases">
        <title>Genomic Encyclopedia of Type Strains, Phase IV (KMG-IV): sequencing the most valuable type-strain genomes for metagenomic binning, comparative biology and taxonomic classification.</title>
        <authorList>
            <person name="Goeker M."/>
        </authorList>
    </citation>
    <scope>NUCLEOTIDE SEQUENCE [LARGE SCALE GENOMIC DNA]</scope>
    <source>
        <strain evidence="6 7">DSM 27203</strain>
    </source>
</reference>